<dbReference type="GO" id="GO:0006633">
    <property type="term" value="P:fatty acid biosynthetic process"/>
    <property type="evidence" value="ECO:0007669"/>
    <property type="project" value="TreeGrafter"/>
</dbReference>
<dbReference type="FunFam" id="3.40.50.720:FF:000084">
    <property type="entry name" value="Short-chain dehydrogenase reductase"/>
    <property type="match status" value="1"/>
</dbReference>
<accession>A0A067NBF4</accession>
<protein>
    <recommendedName>
        <fullName evidence="4">NAD(P)-binding protein</fullName>
    </recommendedName>
</protein>
<dbReference type="OrthoDB" id="498125at2759"/>
<proteinExistence type="inferred from homology"/>
<dbReference type="GO" id="GO:0048038">
    <property type="term" value="F:quinone binding"/>
    <property type="evidence" value="ECO:0007669"/>
    <property type="project" value="TreeGrafter"/>
</dbReference>
<dbReference type="GO" id="GO:0016616">
    <property type="term" value="F:oxidoreductase activity, acting on the CH-OH group of donors, NAD or NADP as acceptor"/>
    <property type="evidence" value="ECO:0007669"/>
    <property type="project" value="TreeGrafter"/>
</dbReference>
<sequence>MSTSLGVALVTGAGRGLGRAIALRLAKDGYDVALNDLAPNKALLEQLGTEIASSGRKFAIVPADVTSEADVKGMVEQTVKDLGGVDVMIANAGIVMMKPLLDVEVSEWDKVQAVNGRGTFLCYKYAAKQMVTQGRGGRIIGASSLAGKQGWSHLSTYSSSKFLVRGLTQAAAAELAPHKITVNAYAPGIVDTAMKKVLGESSGDEDAFFKGYSDRVPVGRFGVSDEIAGLVSYLVSKEASYITGQSISINGGIFFD</sequence>
<comment type="similarity">
    <text evidence="1">Belongs to the short-chain dehydrogenases/reductases (SDR) family.</text>
</comment>
<dbReference type="STRING" id="1137138.A0A067NBF4"/>
<dbReference type="Proteomes" id="UP000027073">
    <property type="component" value="Unassembled WGS sequence"/>
</dbReference>
<reference evidence="3" key="1">
    <citation type="journal article" date="2014" name="Proc. Natl. Acad. Sci. U.S.A.">
        <title>Extensive sampling of basidiomycete genomes demonstrates inadequacy of the white-rot/brown-rot paradigm for wood decay fungi.</title>
        <authorList>
            <person name="Riley R."/>
            <person name="Salamov A.A."/>
            <person name="Brown D.W."/>
            <person name="Nagy L.G."/>
            <person name="Floudas D."/>
            <person name="Held B.W."/>
            <person name="Levasseur A."/>
            <person name="Lombard V."/>
            <person name="Morin E."/>
            <person name="Otillar R."/>
            <person name="Lindquist E.A."/>
            <person name="Sun H."/>
            <person name="LaButti K.M."/>
            <person name="Schmutz J."/>
            <person name="Jabbour D."/>
            <person name="Luo H."/>
            <person name="Baker S.E."/>
            <person name="Pisabarro A.G."/>
            <person name="Walton J.D."/>
            <person name="Blanchette R.A."/>
            <person name="Henrissat B."/>
            <person name="Martin F."/>
            <person name="Cullen D."/>
            <person name="Hibbett D.S."/>
            <person name="Grigoriev I.V."/>
        </authorList>
    </citation>
    <scope>NUCLEOTIDE SEQUENCE [LARGE SCALE GENOMIC DNA]</scope>
    <source>
        <strain evidence="3">PC15</strain>
    </source>
</reference>
<name>A0A067NBF4_PLEO1</name>
<dbReference type="SUPFAM" id="SSF51735">
    <property type="entry name" value="NAD(P)-binding Rossmann-fold domains"/>
    <property type="match status" value="1"/>
</dbReference>
<dbReference type="InterPro" id="IPR036291">
    <property type="entry name" value="NAD(P)-bd_dom_sf"/>
</dbReference>
<evidence type="ECO:0008006" key="4">
    <source>
        <dbReference type="Google" id="ProtNLM"/>
    </source>
</evidence>
<dbReference type="InParanoid" id="A0A067NBF4"/>
<organism evidence="2 3">
    <name type="scientific">Pleurotus ostreatus (strain PC15)</name>
    <name type="common">Oyster mushroom</name>
    <dbReference type="NCBI Taxonomy" id="1137138"/>
    <lineage>
        <taxon>Eukaryota</taxon>
        <taxon>Fungi</taxon>
        <taxon>Dikarya</taxon>
        <taxon>Basidiomycota</taxon>
        <taxon>Agaricomycotina</taxon>
        <taxon>Agaricomycetes</taxon>
        <taxon>Agaricomycetidae</taxon>
        <taxon>Agaricales</taxon>
        <taxon>Pleurotineae</taxon>
        <taxon>Pleurotaceae</taxon>
        <taxon>Pleurotus</taxon>
    </lineage>
</organism>
<dbReference type="EMBL" id="KL198010">
    <property type="protein sequence ID" value="KDQ25328.1"/>
    <property type="molecule type" value="Genomic_DNA"/>
</dbReference>
<dbReference type="PANTHER" id="PTHR42760:SF121">
    <property type="entry name" value="3-OXOACYL-(ACYL-CARRIER-PROTEIN) REDUCTASE"/>
    <property type="match status" value="1"/>
</dbReference>
<evidence type="ECO:0000313" key="2">
    <source>
        <dbReference type="EMBL" id="KDQ25328.1"/>
    </source>
</evidence>
<dbReference type="InterPro" id="IPR002347">
    <property type="entry name" value="SDR_fam"/>
</dbReference>
<dbReference type="FunCoup" id="A0A067NBF4">
    <property type="interactions" value="23"/>
</dbReference>
<dbReference type="Gene3D" id="3.40.50.720">
    <property type="entry name" value="NAD(P)-binding Rossmann-like Domain"/>
    <property type="match status" value="1"/>
</dbReference>
<evidence type="ECO:0000313" key="3">
    <source>
        <dbReference type="Proteomes" id="UP000027073"/>
    </source>
</evidence>
<dbReference type="HOGENOM" id="CLU_010194_1_0_1"/>
<dbReference type="PRINTS" id="PR00080">
    <property type="entry name" value="SDRFAMILY"/>
</dbReference>
<evidence type="ECO:0000256" key="1">
    <source>
        <dbReference type="ARBA" id="ARBA00006484"/>
    </source>
</evidence>
<dbReference type="PRINTS" id="PR00081">
    <property type="entry name" value="GDHRDH"/>
</dbReference>
<dbReference type="Pfam" id="PF13561">
    <property type="entry name" value="adh_short_C2"/>
    <property type="match status" value="1"/>
</dbReference>
<gene>
    <name evidence="2" type="ORF">PLEOSDRAFT_159983</name>
</gene>
<dbReference type="VEuPathDB" id="FungiDB:PLEOSDRAFT_159983"/>
<dbReference type="AlphaFoldDB" id="A0A067NBF4"/>
<dbReference type="PANTHER" id="PTHR42760">
    <property type="entry name" value="SHORT-CHAIN DEHYDROGENASES/REDUCTASES FAMILY MEMBER"/>
    <property type="match status" value="1"/>
</dbReference>